<dbReference type="EMBL" id="JAUEPU010000005">
    <property type="protein sequence ID" value="KAK0501934.1"/>
    <property type="molecule type" value="Genomic_DNA"/>
</dbReference>
<dbReference type="Proteomes" id="UP001175228">
    <property type="component" value="Unassembled WGS sequence"/>
</dbReference>
<feature type="region of interest" description="Disordered" evidence="1">
    <location>
        <begin position="437"/>
        <end position="458"/>
    </location>
</feature>
<name>A0AA39QHU7_9AGAR</name>
<proteinExistence type="predicted"/>
<keyword evidence="3" id="KW-1185">Reference proteome</keyword>
<dbReference type="AlphaFoldDB" id="A0AA39QHU7"/>
<sequence>MSAPPVLSAAENLNSSNFSSEELVENLQLQNQALLEENRTLKATHMPQGKAKAVAPEQVTDDDDESILDTKDVKRLQRDGRSLVIFCYLWWDKLPVFGFDRTQCQEELDLLRAKLAEWYALPKEAQAAIDNFTVKKRQAESRLDLLHIVEALYQEVPEKYHDLIKSDYTHLTMVMKDAASSLRSTSVFNMKKSANIIFEGIVPITAFANGHDQSTDQLCLTLLGYDSIRQRYAQCPKLLFPPGQGRKQGPALFRSPTLVKVLSHVLLGPSSLTTGKKTRSTNAVLWEKTAITPGAIAYATVIARYLLSRDNTFTEIGESTKIPYAADCRFYIRTIEATLSLSSTKRTLEFFNKNLFLPKRNMRGLAIASLQEASDEEEEAIVRGLYETEVDRETEVASSEEDTAANTTFLAPQLTLRAPTITVGASLTSNYVDIGSDDDNDDNDNIFNDDDDNISDIDEDEDKDEIMANGTPPNTPMESITVTAETARLQELATRTKTVTFMLPGIDTQATEPVENEAAGSMAVQEALNGGRMVIHNGTQGSMGTCGGTWGRGGKWGSKCQGGKKKATESVQSAPRGRNLRSRAPPM</sequence>
<protein>
    <submittedName>
        <fullName evidence="2">Uncharacterized protein</fullName>
    </submittedName>
</protein>
<organism evidence="2 3">
    <name type="scientific">Armillaria luteobubalina</name>
    <dbReference type="NCBI Taxonomy" id="153913"/>
    <lineage>
        <taxon>Eukaryota</taxon>
        <taxon>Fungi</taxon>
        <taxon>Dikarya</taxon>
        <taxon>Basidiomycota</taxon>
        <taxon>Agaricomycotina</taxon>
        <taxon>Agaricomycetes</taxon>
        <taxon>Agaricomycetidae</taxon>
        <taxon>Agaricales</taxon>
        <taxon>Marasmiineae</taxon>
        <taxon>Physalacriaceae</taxon>
        <taxon>Armillaria</taxon>
    </lineage>
</organism>
<gene>
    <name evidence="2" type="ORF">EDD18DRAFT_1100437</name>
</gene>
<accession>A0AA39QHU7</accession>
<dbReference type="Pfam" id="PF20414">
    <property type="entry name" value="DUF6698"/>
    <property type="match status" value="1"/>
</dbReference>
<comment type="caution">
    <text evidence="2">The sequence shown here is derived from an EMBL/GenBank/DDBJ whole genome shotgun (WGS) entry which is preliminary data.</text>
</comment>
<evidence type="ECO:0000313" key="3">
    <source>
        <dbReference type="Proteomes" id="UP001175228"/>
    </source>
</evidence>
<feature type="region of interest" description="Disordered" evidence="1">
    <location>
        <begin position="549"/>
        <end position="587"/>
    </location>
</feature>
<evidence type="ECO:0000256" key="1">
    <source>
        <dbReference type="SAM" id="MobiDB-lite"/>
    </source>
</evidence>
<evidence type="ECO:0000313" key="2">
    <source>
        <dbReference type="EMBL" id="KAK0501934.1"/>
    </source>
</evidence>
<reference evidence="2" key="1">
    <citation type="submission" date="2023-06" db="EMBL/GenBank/DDBJ databases">
        <authorList>
            <consortium name="Lawrence Berkeley National Laboratory"/>
            <person name="Ahrendt S."/>
            <person name="Sahu N."/>
            <person name="Indic B."/>
            <person name="Wong-Bajracharya J."/>
            <person name="Merenyi Z."/>
            <person name="Ke H.-M."/>
            <person name="Monk M."/>
            <person name="Kocsube S."/>
            <person name="Drula E."/>
            <person name="Lipzen A."/>
            <person name="Balint B."/>
            <person name="Henrissat B."/>
            <person name="Andreopoulos B."/>
            <person name="Martin F.M."/>
            <person name="Harder C.B."/>
            <person name="Rigling D."/>
            <person name="Ford K.L."/>
            <person name="Foster G.D."/>
            <person name="Pangilinan J."/>
            <person name="Papanicolaou A."/>
            <person name="Barry K."/>
            <person name="LaButti K."/>
            <person name="Viragh M."/>
            <person name="Koriabine M."/>
            <person name="Yan M."/>
            <person name="Riley R."/>
            <person name="Champramary S."/>
            <person name="Plett K.L."/>
            <person name="Tsai I.J."/>
            <person name="Slot J."/>
            <person name="Sipos G."/>
            <person name="Plett J."/>
            <person name="Nagy L.G."/>
            <person name="Grigoriev I.V."/>
        </authorList>
    </citation>
    <scope>NUCLEOTIDE SEQUENCE</scope>
    <source>
        <strain evidence="2">HWK02</strain>
    </source>
</reference>
<dbReference type="InterPro" id="IPR046521">
    <property type="entry name" value="DUF6698"/>
</dbReference>